<evidence type="ECO:0000313" key="3">
    <source>
        <dbReference type="EMBL" id="GAA5044944.1"/>
    </source>
</evidence>
<dbReference type="Gene3D" id="3.60.20.10">
    <property type="entry name" value="Glutamine Phosphoribosylpyrophosphate, subunit 1, domain 1"/>
    <property type="match status" value="1"/>
</dbReference>
<gene>
    <name evidence="3" type="ORF">GCM10023318_08390</name>
</gene>
<dbReference type="CDD" id="cd01908">
    <property type="entry name" value="YafJ"/>
    <property type="match status" value="1"/>
</dbReference>
<dbReference type="InterPro" id="IPR026869">
    <property type="entry name" value="EgtC-like"/>
</dbReference>
<sequence>MCRLLGVVSRVPRPLTDTLSDLLDPFTALSHEHADGWGLAARTGREHTVLRGIDPAHASPAYRAALETVAGTALLHLRMASPGLRIEPGNTHPFTAGALSFAHNGFFSPGNALDDLIAPELLAGASGDTDSERFFLRVLTRLRGEDPDPVDALVHTAQDITARAEFASLNCVLLTESALYAYSQEDPESEVSQRRGPEFFRMYYRLGPDDAVVASSGMAPEGHREIGKARESRGARGTWETLPYGRVLEIRHSDLRASVHAVSTG</sequence>
<evidence type="ECO:0000313" key="4">
    <source>
        <dbReference type="Proteomes" id="UP001500603"/>
    </source>
</evidence>
<dbReference type="PANTHER" id="PTHR42824:SF1">
    <property type="entry name" value="GLUTAMINE AMIDOTRANSFERASE YAFJ-RELATED"/>
    <property type="match status" value="1"/>
</dbReference>
<dbReference type="RefSeq" id="WP_345493664.1">
    <property type="nucleotide sequence ID" value="NZ_BAABJM010000001.1"/>
</dbReference>
<keyword evidence="4" id="KW-1185">Reference proteome</keyword>
<dbReference type="EMBL" id="BAABJM010000001">
    <property type="protein sequence ID" value="GAA5044944.1"/>
    <property type="molecule type" value="Genomic_DNA"/>
</dbReference>
<evidence type="ECO:0000256" key="1">
    <source>
        <dbReference type="ARBA" id="ARBA00022962"/>
    </source>
</evidence>
<evidence type="ECO:0000259" key="2">
    <source>
        <dbReference type="PROSITE" id="PS51278"/>
    </source>
</evidence>
<dbReference type="SUPFAM" id="SSF56235">
    <property type="entry name" value="N-terminal nucleophile aminohydrolases (Ntn hydrolases)"/>
    <property type="match status" value="1"/>
</dbReference>
<organism evidence="3 4">
    <name type="scientific">Nocardia callitridis</name>
    <dbReference type="NCBI Taxonomy" id="648753"/>
    <lineage>
        <taxon>Bacteria</taxon>
        <taxon>Bacillati</taxon>
        <taxon>Actinomycetota</taxon>
        <taxon>Actinomycetes</taxon>
        <taxon>Mycobacteriales</taxon>
        <taxon>Nocardiaceae</taxon>
        <taxon>Nocardia</taxon>
    </lineage>
</organism>
<dbReference type="Pfam" id="PF13230">
    <property type="entry name" value="GATase_4"/>
    <property type="match status" value="1"/>
</dbReference>
<dbReference type="PANTHER" id="PTHR42824">
    <property type="entry name" value="GLUTAMINE AMIDOTRANSFERASE"/>
    <property type="match status" value="1"/>
</dbReference>
<dbReference type="PROSITE" id="PS51278">
    <property type="entry name" value="GATASE_TYPE_2"/>
    <property type="match status" value="1"/>
</dbReference>
<keyword evidence="1 3" id="KW-0315">Glutamine amidotransferase</keyword>
<dbReference type="InterPro" id="IPR017932">
    <property type="entry name" value="GATase_2_dom"/>
</dbReference>
<feature type="domain" description="Glutamine amidotransferase type-2" evidence="2">
    <location>
        <begin position="2"/>
        <end position="265"/>
    </location>
</feature>
<dbReference type="InterPro" id="IPR029055">
    <property type="entry name" value="Ntn_hydrolases_N"/>
</dbReference>
<accession>A0ABP9JUD3</accession>
<name>A0ABP9JUD3_9NOCA</name>
<proteinExistence type="predicted"/>
<reference evidence="4" key="1">
    <citation type="journal article" date="2019" name="Int. J. Syst. Evol. Microbiol.">
        <title>The Global Catalogue of Microorganisms (GCM) 10K type strain sequencing project: providing services to taxonomists for standard genome sequencing and annotation.</title>
        <authorList>
            <consortium name="The Broad Institute Genomics Platform"/>
            <consortium name="The Broad Institute Genome Sequencing Center for Infectious Disease"/>
            <person name="Wu L."/>
            <person name="Ma J."/>
        </authorList>
    </citation>
    <scope>NUCLEOTIDE SEQUENCE [LARGE SCALE GENOMIC DNA]</scope>
    <source>
        <strain evidence="4">JCM 18298</strain>
    </source>
</reference>
<comment type="caution">
    <text evidence="3">The sequence shown here is derived from an EMBL/GenBank/DDBJ whole genome shotgun (WGS) entry which is preliminary data.</text>
</comment>
<protein>
    <submittedName>
        <fullName evidence="3">Class II glutamine amidotransferase</fullName>
    </submittedName>
</protein>
<dbReference type="Proteomes" id="UP001500603">
    <property type="component" value="Unassembled WGS sequence"/>
</dbReference>